<feature type="transmembrane region" description="Helical" evidence="6">
    <location>
        <begin position="226"/>
        <end position="243"/>
    </location>
</feature>
<dbReference type="InterPro" id="IPR036259">
    <property type="entry name" value="MFS_trans_sf"/>
</dbReference>
<feature type="transmembrane region" description="Helical" evidence="6">
    <location>
        <begin position="157"/>
        <end position="179"/>
    </location>
</feature>
<dbReference type="GeneID" id="31008670"/>
<keyword evidence="3 6" id="KW-1133">Transmembrane helix</keyword>
<keyword evidence="9" id="KW-1185">Reference proteome</keyword>
<feature type="transmembrane region" description="Helical" evidence="6">
    <location>
        <begin position="354"/>
        <end position="375"/>
    </location>
</feature>
<protein>
    <recommendedName>
        <fullName evidence="7">Major facilitator superfamily (MFS) profile domain-containing protein</fullName>
    </recommendedName>
</protein>
<feature type="region of interest" description="Disordered" evidence="5">
    <location>
        <begin position="1"/>
        <end position="24"/>
    </location>
</feature>
<keyword evidence="4 6" id="KW-0472">Membrane</keyword>
<dbReference type="EMBL" id="LFMY01000017">
    <property type="protein sequence ID" value="OKL55930.1"/>
    <property type="molecule type" value="Genomic_DNA"/>
</dbReference>
<feature type="domain" description="Major facilitator superfamily (MFS) profile" evidence="7">
    <location>
        <begin position="1"/>
        <end position="460"/>
    </location>
</feature>
<gene>
    <name evidence="8" type="ORF">UA08_08914</name>
</gene>
<name>A0A225A7W8_TALAT</name>
<dbReference type="OrthoDB" id="9986881at2759"/>
<reference evidence="8 9" key="1">
    <citation type="submission" date="2015-06" db="EMBL/GenBank/DDBJ databases">
        <title>Talaromyces atroroseus IBT 11181 draft genome.</title>
        <authorList>
            <person name="Rasmussen K.B."/>
            <person name="Rasmussen S."/>
            <person name="Petersen B."/>
            <person name="Sicheritz-Ponten T."/>
            <person name="Mortensen U.H."/>
            <person name="Thrane U."/>
        </authorList>
    </citation>
    <scope>NUCLEOTIDE SEQUENCE [LARGE SCALE GENOMIC DNA]</scope>
    <source>
        <strain evidence="8 9">IBT 11181</strain>
    </source>
</reference>
<dbReference type="InterPro" id="IPR020846">
    <property type="entry name" value="MFS_dom"/>
</dbReference>
<dbReference type="PANTHER" id="PTHR23502">
    <property type="entry name" value="MAJOR FACILITATOR SUPERFAMILY"/>
    <property type="match status" value="1"/>
</dbReference>
<dbReference type="SUPFAM" id="SSF103473">
    <property type="entry name" value="MFS general substrate transporter"/>
    <property type="match status" value="1"/>
</dbReference>
<dbReference type="STRING" id="1441469.A0A225A7W8"/>
<organism evidence="8 9">
    <name type="scientific">Talaromyces atroroseus</name>
    <dbReference type="NCBI Taxonomy" id="1441469"/>
    <lineage>
        <taxon>Eukaryota</taxon>
        <taxon>Fungi</taxon>
        <taxon>Dikarya</taxon>
        <taxon>Ascomycota</taxon>
        <taxon>Pezizomycotina</taxon>
        <taxon>Eurotiomycetes</taxon>
        <taxon>Eurotiomycetidae</taxon>
        <taxon>Eurotiales</taxon>
        <taxon>Trichocomaceae</taxon>
        <taxon>Talaromyces</taxon>
        <taxon>Talaromyces sect. Trachyspermi</taxon>
    </lineage>
</organism>
<comment type="caution">
    <text evidence="8">The sequence shown here is derived from an EMBL/GenBank/DDBJ whole genome shotgun (WGS) entry which is preliminary data.</text>
</comment>
<evidence type="ECO:0000256" key="1">
    <source>
        <dbReference type="ARBA" id="ARBA00004141"/>
    </source>
</evidence>
<feature type="transmembrane region" description="Helical" evidence="6">
    <location>
        <begin position="387"/>
        <end position="408"/>
    </location>
</feature>
<dbReference type="AlphaFoldDB" id="A0A225A7W8"/>
<dbReference type="GO" id="GO:0022857">
    <property type="term" value="F:transmembrane transporter activity"/>
    <property type="evidence" value="ECO:0007669"/>
    <property type="project" value="InterPro"/>
</dbReference>
<comment type="subcellular location">
    <subcellularLocation>
        <location evidence="1">Membrane</location>
        <topology evidence="1">Multi-pass membrane protein</topology>
    </subcellularLocation>
</comment>
<dbReference type="GO" id="GO:0005886">
    <property type="term" value="C:plasma membrane"/>
    <property type="evidence" value="ECO:0007669"/>
    <property type="project" value="TreeGrafter"/>
</dbReference>
<feature type="transmembrane region" description="Helical" evidence="6">
    <location>
        <begin position="101"/>
        <end position="121"/>
    </location>
</feature>
<keyword evidence="2 6" id="KW-0812">Transmembrane</keyword>
<feature type="transmembrane region" description="Helical" evidence="6">
    <location>
        <begin position="294"/>
        <end position="317"/>
    </location>
</feature>
<evidence type="ECO:0000256" key="6">
    <source>
        <dbReference type="SAM" id="Phobius"/>
    </source>
</evidence>
<accession>A0A225A7W8</accession>
<feature type="transmembrane region" description="Helical" evidence="6">
    <location>
        <begin position="191"/>
        <end position="214"/>
    </location>
</feature>
<evidence type="ECO:0000256" key="5">
    <source>
        <dbReference type="SAM" id="MobiDB-lite"/>
    </source>
</evidence>
<evidence type="ECO:0000313" key="9">
    <source>
        <dbReference type="Proteomes" id="UP000214365"/>
    </source>
</evidence>
<evidence type="ECO:0000256" key="3">
    <source>
        <dbReference type="ARBA" id="ARBA00022989"/>
    </source>
</evidence>
<dbReference type="Gene3D" id="1.20.1250.20">
    <property type="entry name" value="MFS general substrate transporter like domains"/>
    <property type="match status" value="1"/>
</dbReference>
<feature type="transmembrane region" description="Helical" evidence="6">
    <location>
        <begin position="133"/>
        <end position="150"/>
    </location>
</feature>
<sequence length="460" mass="50371">MELGIHTDTFSETVHRSSSSTQEEVKVEIDVEAMNREDINPTLAKVDFADPFTPVDHDDNIIDFDGPDDLDFTTMGGTWTSTIYNSGTEQVEARFGVSSEVAILGLTFYLLGNAFGPLLFAPLSEAHGRKISVLIPYFFCAIFSFGSAVAKDTQTLLITRFFAGVGGSAPLSNVGVVLADIWPPQHRGAALLSYGIAVISGPLIAPIVGGALVVNMEHEGWRWAEYVSGILILVILTADIFFIDESFPPVLLSRKASRMRKLTGNWALHTKHQETDNSLQDWMKKYMVVPLEMLVDPICFFINLYAAFVYAIIYLTIPVFPIEFQEVRGWNAVVGSLPFLALLVGVFFGAAILIWGWIAFCIGSACIGIGFFTIFQSSISYLVDTYLMQAASALAANMLLRSVLAGAFPLFADTMLTNLGIGWACSVLGFIAAGMIPIPFLFYIFGKRIRAWGKRSAQSL</sequence>
<evidence type="ECO:0000256" key="2">
    <source>
        <dbReference type="ARBA" id="ARBA00022692"/>
    </source>
</evidence>
<dbReference type="CDD" id="cd17323">
    <property type="entry name" value="MFS_Tpo1_MDR_like"/>
    <property type="match status" value="1"/>
</dbReference>
<evidence type="ECO:0000259" key="7">
    <source>
        <dbReference type="PROSITE" id="PS50850"/>
    </source>
</evidence>
<feature type="transmembrane region" description="Helical" evidence="6">
    <location>
        <begin position="420"/>
        <end position="445"/>
    </location>
</feature>
<evidence type="ECO:0000313" key="8">
    <source>
        <dbReference type="EMBL" id="OKL55930.1"/>
    </source>
</evidence>
<dbReference type="RefSeq" id="XP_020116051.1">
    <property type="nucleotide sequence ID" value="XM_020263807.1"/>
</dbReference>
<dbReference type="PROSITE" id="PS50850">
    <property type="entry name" value="MFS"/>
    <property type="match status" value="1"/>
</dbReference>
<feature type="compositionally biased region" description="Polar residues" evidence="5">
    <location>
        <begin position="8"/>
        <end position="22"/>
    </location>
</feature>
<dbReference type="Pfam" id="PF07690">
    <property type="entry name" value="MFS_1"/>
    <property type="match status" value="1"/>
</dbReference>
<feature type="transmembrane region" description="Helical" evidence="6">
    <location>
        <begin position="329"/>
        <end position="348"/>
    </location>
</feature>
<dbReference type="PANTHER" id="PTHR23502:SF59">
    <property type="entry name" value="MULTIDRUG TRANSPORTER, PUTATIVE (AFU_ORTHOLOGUE AFUA_1G10370)-RELATED"/>
    <property type="match status" value="1"/>
</dbReference>
<dbReference type="Proteomes" id="UP000214365">
    <property type="component" value="Unassembled WGS sequence"/>
</dbReference>
<dbReference type="InterPro" id="IPR011701">
    <property type="entry name" value="MFS"/>
</dbReference>
<evidence type="ECO:0000256" key="4">
    <source>
        <dbReference type="ARBA" id="ARBA00023136"/>
    </source>
</evidence>
<proteinExistence type="predicted"/>